<evidence type="ECO:0000313" key="4">
    <source>
        <dbReference type="Proteomes" id="UP000051952"/>
    </source>
</evidence>
<accession>A0A0S4ILJ5</accession>
<feature type="compositionally biased region" description="Low complexity" evidence="2">
    <location>
        <begin position="937"/>
        <end position="950"/>
    </location>
</feature>
<name>A0A0S4ILJ5_BODSA</name>
<keyword evidence="4" id="KW-1185">Reference proteome</keyword>
<feature type="region of interest" description="Disordered" evidence="2">
    <location>
        <begin position="122"/>
        <end position="206"/>
    </location>
</feature>
<evidence type="ECO:0000256" key="2">
    <source>
        <dbReference type="SAM" id="MobiDB-lite"/>
    </source>
</evidence>
<dbReference type="AlphaFoldDB" id="A0A0S4ILJ5"/>
<sequence length="1078" mass="117143">MIPRAGRRASVAPQASTAIDPLEPPPVAAPSGPSWLDDDAPPQDLGATTIGTTPPAATFAPPKPTAAASWLDDDVPSRTMTPRAISPQAIIHAAPVQPPLAHTSASVPAVLPLQPSDILRARSSSPQSELGSQHARSATPQSSAGLAPSVTVTAQPQLISSSSPQYGLPTPSSPTPFSPSTQSRVDPQLRTPIHSGTSLPPSPPPAPVMVVFDDHASVLALLEKELEETNRATELVNESIQSLDVGAPHPHDVGAPHPHQLMVDIQQAATQANSAEAQLKLSVDAFSLMQSGFVDRRAALAMRRQAALDSITTTITTKTAQESEQQIRSLEVVIKAQSESIADLQKAVESAVNTIADGTQQSNQDAILELSSRMVSLFREDRAALKLRSKGILEEEARLVIMEATTERAAMIEVDRSARAKAVREHQELRNRRFETFRSRAKEDRQISADRLFGSLRVRMERLAGEAEARSKASLATFRERIAEEDVRTHREANSHVEQLLKRQHEDALTYERSCERSVTDLHQRLTALSSHERRMHDAALESANRLLNETIRSTTSDPSYDTHNILSTLKDAEGISVHHASLDHLHSIVHSLVEGVNEAAHMAAASIRRATESEVAKLIVERETVLNELGRETVSQKLRLDQDWKRLETGLLDLGAKADAFEKSSRQGRVMLTASQSRLEQVRATWEQEGRRNLQATIGAEGGGLLQDHPTTAVMFEIGCNISIFLDHYRRLKHQRYVQSQGVDAVDRELAQRREECASATMKILTLFESLGELSAKVELKQSTVQVETANVEAAKEDVRVQRASFESGVAMAKDVADRLRHVSSVVDEQQRKLDQQLYQRGYGWSNSHHHGAGSYPLGNGAGGQELYSIPPSQQNMATNRLLSAQQSKNGGGVLLPPARVTSSDSSSTSESKYRHLYEQPSSSHHHQRGGVAAGSSHQSSLRQQQQHHYAANQTAATQEEDSRNYSAAFQSLIPIDPTESFENDERGGTGHYRAGVARDTSVGTTHPDGEFSLRSNRTGGGGEYPHGSNTAAAGVWMRPANAAMMPRGSSESSNELHRGTGRSSLPTPSSDSGPPR</sequence>
<dbReference type="EMBL" id="CYKH01000082">
    <property type="protein sequence ID" value="CUE70454.1"/>
    <property type="molecule type" value="Genomic_DNA"/>
</dbReference>
<evidence type="ECO:0000256" key="1">
    <source>
        <dbReference type="SAM" id="Coils"/>
    </source>
</evidence>
<feature type="compositionally biased region" description="Low complexity" evidence="2">
    <location>
        <begin position="47"/>
        <end position="68"/>
    </location>
</feature>
<feature type="compositionally biased region" description="Polar residues" evidence="2">
    <location>
        <begin position="122"/>
        <end position="165"/>
    </location>
</feature>
<keyword evidence="1" id="KW-0175">Coiled coil</keyword>
<protein>
    <submittedName>
        <fullName evidence="3">Uncharacterized protein</fullName>
    </submittedName>
</protein>
<dbReference type="OMA" id="THREANS"/>
<gene>
    <name evidence="3" type="ORF">BSAL_52420</name>
</gene>
<dbReference type="VEuPathDB" id="TriTrypDB:BSAL_52420"/>
<evidence type="ECO:0000313" key="3">
    <source>
        <dbReference type="EMBL" id="CUE70454.1"/>
    </source>
</evidence>
<feature type="coiled-coil region" evidence="1">
    <location>
        <begin position="320"/>
        <end position="347"/>
    </location>
</feature>
<proteinExistence type="predicted"/>
<reference evidence="4" key="1">
    <citation type="submission" date="2015-09" db="EMBL/GenBank/DDBJ databases">
        <authorList>
            <consortium name="Pathogen Informatics"/>
        </authorList>
    </citation>
    <scope>NUCLEOTIDE SEQUENCE [LARGE SCALE GENOMIC DNA]</scope>
    <source>
        <strain evidence="4">Lake Konstanz</strain>
    </source>
</reference>
<feature type="region of interest" description="Disordered" evidence="2">
    <location>
        <begin position="889"/>
        <end position="1078"/>
    </location>
</feature>
<feature type="compositionally biased region" description="Low complexity" evidence="2">
    <location>
        <begin position="903"/>
        <end position="912"/>
    </location>
</feature>
<feature type="region of interest" description="Disordered" evidence="2">
    <location>
        <begin position="1"/>
        <end position="83"/>
    </location>
</feature>
<organism evidence="3 4">
    <name type="scientific">Bodo saltans</name>
    <name type="common">Flagellated protozoan</name>
    <dbReference type="NCBI Taxonomy" id="75058"/>
    <lineage>
        <taxon>Eukaryota</taxon>
        <taxon>Discoba</taxon>
        <taxon>Euglenozoa</taxon>
        <taxon>Kinetoplastea</taxon>
        <taxon>Metakinetoplastina</taxon>
        <taxon>Eubodonida</taxon>
        <taxon>Bodonidae</taxon>
        <taxon>Bodo</taxon>
    </lineage>
</organism>
<feature type="compositionally biased region" description="Polar residues" evidence="2">
    <location>
        <begin position="1063"/>
        <end position="1078"/>
    </location>
</feature>
<dbReference type="Proteomes" id="UP000051952">
    <property type="component" value="Unassembled WGS sequence"/>
</dbReference>